<name>A0A0B2AI15_9MICC</name>
<keyword evidence="2" id="KW-1185">Reference proteome</keyword>
<evidence type="ECO:0000313" key="1">
    <source>
        <dbReference type="EMBL" id="KHL01377.1"/>
    </source>
</evidence>
<dbReference type="Proteomes" id="UP000030982">
    <property type="component" value="Unassembled WGS sequence"/>
</dbReference>
<comment type="caution">
    <text evidence="1">The sequence shown here is derived from an EMBL/GenBank/DDBJ whole genome shotgun (WGS) entry which is preliminary data.</text>
</comment>
<evidence type="ECO:0000313" key="2">
    <source>
        <dbReference type="Proteomes" id="UP000030982"/>
    </source>
</evidence>
<dbReference type="EMBL" id="JTDL01000141">
    <property type="protein sequence ID" value="KHL01377.1"/>
    <property type="molecule type" value="Genomic_DNA"/>
</dbReference>
<sequence>MEQLVVAGNRQWRGLLEIGDRGVGPVYAVEGKNRPVFPFVVEGLTRTHRAVRGQGPSMVGEPFARRIVPCPAPRSDNVFSLHRASPLLGLSDMRIRRLPNT</sequence>
<dbReference type="AlphaFoldDB" id="A0A0B2AI15"/>
<accession>A0A0B2AI15</accession>
<reference evidence="1 2" key="1">
    <citation type="submission" date="2014-09" db="EMBL/GenBank/DDBJ databases">
        <title>Genome sequence of Sinomonas sp. MUSC 117.</title>
        <authorList>
            <person name="Lee L.-H."/>
        </authorList>
    </citation>
    <scope>NUCLEOTIDE SEQUENCE [LARGE SCALE GENOMIC DNA]</scope>
    <source>
        <strain evidence="1 2">MUSC 117</strain>
    </source>
</reference>
<gene>
    <name evidence="1" type="ORF">LK10_15930</name>
</gene>
<organism evidence="1 2">
    <name type="scientific">Sinomonas humi</name>
    <dbReference type="NCBI Taxonomy" id="1338436"/>
    <lineage>
        <taxon>Bacteria</taxon>
        <taxon>Bacillati</taxon>
        <taxon>Actinomycetota</taxon>
        <taxon>Actinomycetes</taxon>
        <taxon>Micrococcales</taxon>
        <taxon>Micrococcaceae</taxon>
        <taxon>Sinomonas</taxon>
    </lineage>
</organism>
<proteinExistence type="predicted"/>
<protein>
    <submittedName>
        <fullName evidence="1">Uncharacterized protein</fullName>
    </submittedName>
</protein>